<dbReference type="Pfam" id="PF20178">
    <property type="entry name" value="ToxA_N"/>
    <property type="match status" value="3"/>
</dbReference>
<protein>
    <recommendedName>
        <fullName evidence="2">Dermonecrotic toxin N-terminal domain-containing protein</fullName>
    </recommendedName>
</protein>
<feature type="domain" description="Dermonecrotic toxin N-terminal" evidence="2">
    <location>
        <begin position="691"/>
        <end position="966"/>
    </location>
</feature>
<dbReference type="EMBL" id="MOCA01000005">
    <property type="protein sequence ID" value="RON99820.1"/>
    <property type="molecule type" value="Genomic_DNA"/>
</dbReference>
<evidence type="ECO:0000313" key="3">
    <source>
        <dbReference type="EMBL" id="RON99820.1"/>
    </source>
</evidence>
<evidence type="ECO:0000256" key="1">
    <source>
        <dbReference type="SAM" id="MobiDB-lite"/>
    </source>
</evidence>
<dbReference type="Proteomes" id="UP000284207">
    <property type="component" value="Unassembled WGS sequence"/>
</dbReference>
<evidence type="ECO:0000259" key="2">
    <source>
        <dbReference type="Pfam" id="PF20178"/>
    </source>
</evidence>
<dbReference type="InterPro" id="IPR046673">
    <property type="entry name" value="ToxA_N"/>
</dbReference>
<name>A0A423NNP8_9PSED</name>
<feature type="domain" description="Dermonecrotic toxin N-terminal" evidence="2">
    <location>
        <begin position="59"/>
        <end position="281"/>
    </location>
</feature>
<feature type="domain" description="Dermonecrotic toxin N-terminal" evidence="2">
    <location>
        <begin position="447"/>
        <end position="564"/>
    </location>
</feature>
<reference evidence="3 4" key="1">
    <citation type="submission" date="2016-10" db="EMBL/GenBank/DDBJ databases">
        <title>Comparative genome analysis of multiple Pseudomonas spp. focuses on biocontrol and plant growth promoting traits.</title>
        <authorList>
            <person name="Tao X.-Y."/>
            <person name="Taylor C.G."/>
        </authorList>
    </citation>
    <scope>NUCLEOTIDE SEQUENCE [LARGE SCALE GENOMIC DNA]</scope>
    <source>
        <strain evidence="3 4">36B3</strain>
    </source>
</reference>
<feature type="region of interest" description="Disordered" evidence="1">
    <location>
        <begin position="1628"/>
        <end position="1650"/>
    </location>
</feature>
<sequence>MLEPLTLNLPPSAPESFATSLALPETIDESLLLRANQRWRDSSNGLRELFAKSPALRDTINASLRQQLQLDGEKTGFGFIATQTQPEHFVTLTDACAFVVQHPAPDTSLDQRCHVIGLPPDHPLYALNPSQLLEKLKLLDPQSAHATRWVGFWDARAPGTPVSRRTRAIELYRTHFEACADAAYASKTISTEQLDLLQHIVDAGSYPVTFKGQPVNLEKPALVLSNHSKVKLPGAWVISVGDRATARALLYLPCRPACIQAFDNRADLQIWLAAQVQIPTGLPREIQRFDYSAATDPMITGASDLFADRQHAQINALRNSSRGKPGLRDHGAQALAHVDLIDHQRGTAIIVAAPAPAKASVAPDTLASDDPPLFGSLSAGIPLAVRHAALKRERDALEQLQTDDRDGARFEQCLDALKALEIAEQACENACTSLLDDSPISDPTFTAIYQAHKDGLHAEAKLQAILGQIDSAEHDLLKAVLDNPEASARDAEWVAASLTLSLRETRDAVTTQQRETLDGVFVFTRQAALTDSGSEASLLVYCPGSGGGLQRFRDRRALALELFKLDEQDSESALQLDAIASDPLRHCLSALIADCETRAAGLRDQTGHADALEILRQACTAAVQVPVSAARTLMFAHVQEQERSGVLATHLPDWLVRLQENERIALKQHIKAYIEAMRKSHALMTRALEPRDDFTRKHLYARLRKDFATEGYFSVQVELPDSTRTETVVEASPAGPRRKTVIVPGATHSVMSLEDLAQLNIDNVHSVLNDSLSQRLIFMRLTVNAARQRDRNRLLNGINLSYLRKVLPELDLPKAYERRIHEAFHGAPGEALFVSQHRRESLIEPWRLLLKIQSDNARAQKHLNRDEAEVVNIAIDANTTDAWLAKGKRIVLLPVALAAGGKDTPREGPVTLSGVTFIEEQISGMTLLYLPDSPDQQFFRRYDSLESARKGLFTLCANDRWIEYLAGKALHGDVRAHTRRIGQAVEKNFDAIIDVGTRWPARTSLAAHLLDAHMGRLLEAHRGSSRSNDELFFERYALKGPRAFNYIKMALGMVPFVGTVVALYDAWNAANQAVAAFLRGEVADGLAAIEAMFLSLIDAFMDLLPGEAVASTLSRTTRALTRARQVHTLLGNVAALHGKTQRQARHVLARFQDYDYEQPLSLAGIEPARHGLYRGIYRHADGDFIERQGRIYQVELDTDSRNWRLFGNSRKSYKQPIALDESGQWDTWYGVYGIASAGGLHGGGNVAGHLADTLDPYWPPVIRQRLPRWWAERTFRRHQQLELETERLANLIDSKVEAHKKAILAFQHASPANQRALLPAAEAACLEDIRLSVQRYQALEELKPLTSGNKQGAVNRVQSSLAVRLTSRYAMRAGQVSAGTVMVLEDVRRLSGMLSALPPGTRSQRLALRARIRDLQIDYVNKFEELENLRLQLNQWYERITLRSDRVGRIDSVNLINRQHSDARLLFHKTYMRLDLVKNYSYDNDVSWMYFRERTDELWKEAREAVTTQYDLPNLQATGQHRSQMLERCLDVYTRFRRQMTIWMTDYPEHLHQDAIEPLLDGLEQMAGRARRGVIEPAAPRTPGQPAQRVFTTADGNLLYGTERFDTRSQRRTYERRLRDGEVQIWEQGADGRSRQVGPAQAPPPATPSVSLAGLVSDARQRLDRIPAYRAVVQSNADRGMQPIDLQHMMDTQAGELNTRADRIAARSAQHPLIQRLRDQAAELIVAGRALRTERTLTIQKPTDGMLDDLIGQGAVEIRRTQPIRLLGRHAGHPDYMQEYEIWNLTSQPPQLLWYAHFHYRNATPVFNRFETAHLKLPQHRFQTHADDPTLPYSKIGRQSVVLRHFERI</sequence>
<comment type="caution">
    <text evidence="3">The sequence shown here is derived from an EMBL/GenBank/DDBJ whole genome shotgun (WGS) entry which is preliminary data.</text>
</comment>
<organism evidence="3 4">
    <name type="scientific">Pseudomonas moraviensis</name>
    <dbReference type="NCBI Taxonomy" id="321662"/>
    <lineage>
        <taxon>Bacteria</taxon>
        <taxon>Pseudomonadati</taxon>
        <taxon>Pseudomonadota</taxon>
        <taxon>Gammaproteobacteria</taxon>
        <taxon>Pseudomonadales</taxon>
        <taxon>Pseudomonadaceae</taxon>
        <taxon>Pseudomonas</taxon>
    </lineage>
</organism>
<gene>
    <name evidence="3" type="ORF">BK674_12255</name>
</gene>
<dbReference type="RefSeq" id="WP_123418814.1">
    <property type="nucleotide sequence ID" value="NZ_MOCA01000005.1"/>
</dbReference>
<proteinExistence type="predicted"/>
<evidence type="ECO:0000313" key="4">
    <source>
        <dbReference type="Proteomes" id="UP000284207"/>
    </source>
</evidence>
<accession>A0A423NNP8</accession>